<dbReference type="Proteomes" id="UP001164929">
    <property type="component" value="Chromosome 10"/>
</dbReference>
<organism evidence="2 3">
    <name type="scientific">Populus alba x Populus x berolinensis</name>
    <dbReference type="NCBI Taxonomy" id="444605"/>
    <lineage>
        <taxon>Eukaryota</taxon>
        <taxon>Viridiplantae</taxon>
        <taxon>Streptophyta</taxon>
        <taxon>Embryophyta</taxon>
        <taxon>Tracheophyta</taxon>
        <taxon>Spermatophyta</taxon>
        <taxon>Magnoliopsida</taxon>
        <taxon>eudicotyledons</taxon>
        <taxon>Gunneridae</taxon>
        <taxon>Pentapetalae</taxon>
        <taxon>rosids</taxon>
        <taxon>fabids</taxon>
        <taxon>Malpighiales</taxon>
        <taxon>Salicaceae</taxon>
        <taxon>Saliceae</taxon>
        <taxon>Populus</taxon>
    </lineage>
</organism>
<sequence length="61" mass="7100">MAFSGYKARERKATSKPREPEDELRDQKGIGKTPEQGNEKKHAGVRERERDREKEGETEKN</sequence>
<evidence type="ECO:0000256" key="1">
    <source>
        <dbReference type="SAM" id="MobiDB-lite"/>
    </source>
</evidence>
<evidence type="ECO:0000313" key="3">
    <source>
        <dbReference type="Proteomes" id="UP001164929"/>
    </source>
</evidence>
<gene>
    <name evidence="2" type="ORF">NC653_024341</name>
</gene>
<feature type="region of interest" description="Disordered" evidence="1">
    <location>
        <begin position="1"/>
        <end position="61"/>
    </location>
</feature>
<name>A0AAD6M8K4_9ROSI</name>
<dbReference type="EMBL" id="JAQIZT010000010">
    <property type="protein sequence ID" value="KAJ6980935.1"/>
    <property type="molecule type" value="Genomic_DNA"/>
</dbReference>
<feature type="compositionally biased region" description="Basic and acidic residues" evidence="1">
    <location>
        <begin position="37"/>
        <end position="61"/>
    </location>
</feature>
<proteinExistence type="predicted"/>
<feature type="compositionally biased region" description="Basic and acidic residues" evidence="1">
    <location>
        <begin position="7"/>
        <end position="29"/>
    </location>
</feature>
<evidence type="ECO:0000313" key="2">
    <source>
        <dbReference type="EMBL" id="KAJ6980935.1"/>
    </source>
</evidence>
<keyword evidence="3" id="KW-1185">Reference proteome</keyword>
<accession>A0AAD6M8K4</accession>
<dbReference type="AlphaFoldDB" id="A0AAD6M8K4"/>
<protein>
    <submittedName>
        <fullName evidence="2">Uncharacterized protein</fullName>
    </submittedName>
</protein>
<reference evidence="2" key="1">
    <citation type="journal article" date="2023" name="Mol. Ecol. Resour.">
        <title>Chromosome-level genome assembly of a triploid poplar Populus alba 'Berolinensis'.</title>
        <authorList>
            <person name="Chen S."/>
            <person name="Yu Y."/>
            <person name="Wang X."/>
            <person name="Wang S."/>
            <person name="Zhang T."/>
            <person name="Zhou Y."/>
            <person name="He R."/>
            <person name="Meng N."/>
            <person name="Wang Y."/>
            <person name="Liu W."/>
            <person name="Liu Z."/>
            <person name="Liu J."/>
            <person name="Guo Q."/>
            <person name="Huang H."/>
            <person name="Sederoff R.R."/>
            <person name="Wang G."/>
            <person name="Qu G."/>
            <person name="Chen S."/>
        </authorList>
    </citation>
    <scope>NUCLEOTIDE SEQUENCE</scope>
    <source>
        <strain evidence="2">SC-2020</strain>
    </source>
</reference>
<comment type="caution">
    <text evidence="2">The sequence shown here is derived from an EMBL/GenBank/DDBJ whole genome shotgun (WGS) entry which is preliminary data.</text>
</comment>